<dbReference type="EMBL" id="JAPDRP010000013">
    <property type="protein sequence ID" value="KAJ9642554.1"/>
    <property type="molecule type" value="Genomic_DNA"/>
</dbReference>
<proteinExistence type="predicted"/>
<sequence length="569" mass="61109">MAPELKSKKRKSAEMPAPAASSKKLRADKPSKTPQIEKPSKKAKSADVTAPNGDAPLAPAKSTKSSRKRAADFFEDGEPNSATAPVEAAGKKAKKPKKTAEPVEQVAAPEEAAPESKPAKSKKSKGAAQPAENAVVEEAVAALKDKKSKGAKALKEAADAEALNQLTPVKPGEDKKKKVRKGREPIEGVAITGTKVEEPAETAQEGKTAGKRGKKSKEAVGEAVVEEVVVAVPPKKAVKKTKKAKEAEEEPVAEEVGDDEDDEDIDDQTAALLKGFESSDEEGAPDGEAVAVDEVPAIPTDKKLRKKLDKAAAEDGDGPGVIYVGRIPHGFYEHQMRSYFSQFGEVTKLRLSRNKKTGRSRHFAFIEFAHSSVAKIVADTMDKYLLFGHILQVRTIPKEQVHEALFKGAGRRFKKVPANKIEGRSLRLGTDREGWEKRNKKEEARRKDKAEKLKGLGYEFEAPALRSAGDMPMKDADEAGAEKIEGATNGLAQKASTEKPHEEDEEITEVLRTAQTKPGKTVSTGKVKVKVKKAKKDAAAPAVEEAKVKKPSKDSSKPSKVKKAKAAAA</sequence>
<comment type="caution">
    <text evidence="1">The sequence shown here is derived from an EMBL/GenBank/DDBJ whole genome shotgun (WGS) entry which is preliminary data.</text>
</comment>
<gene>
    <name evidence="1" type="primary">NOP15</name>
    <name evidence="1" type="ORF">H2199_004935</name>
</gene>
<keyword evidence="2" id="KW-1185">Reference proteome</keyword>
<evidence type="ECO:0000313" key="2">
    <source>
        <dbReference type="Proteomes" id="UP001172680"/>
    </source>
</evidence>
<reference evidence="1" key="1">
    <citation type="submission" date="2022-10" db="EMBL/GenBank/DDBJ databases">
        <title>Culturing micro-colonial fungi from biological soil crusts in the Mojave desert and describing Neophaeococcomyces mojavensis, and introducing the new genera and species Taxawa tesnikishii.</title>
        <authorList>
            <person name="Kurbessoian T."/>
            <person name="Stajich J.E."/>
        </authorList>
    </citation>
    <scope>NUCLEOTIDE SEQUENCE</scope>
    <source>
        <strain evidence="1">JES_115</strain>
    </source>
</reference>
<accession>A0ACC2Z591</accession>
<organism evidence="1 2">
    <name type="scientific">Coniosporium tulheliwenetii</name>
    <dbReference type="NCBI Taxonomy" id="3383036"/>
    <lineage>
        <taxon>Eukaryota</taxon>
        <taxon>Fungi</taxon>
        <taxon>Dikarya</taxon>
        <taxon>Ascomycota</taxon>
        <taxon>Pezizomycotina</taxon>
        <taxon>Dothideomycetes</taxon>
        <taxon>Dothideomycetes incertae sedis</taxon>
        <taxon>Coniosporium</taxon>
    </lineage>
</organism>
<name>A0ACC2Z591_9PEZI</name>
<dbReference type="Proteomes" id="UP001172680">
    <property type="component" value="Unassembled WGS sequence"/>
</dbReference>
<evidence type="ECO:0000313" key="1">
    <source>
        <dbReference type="EMBL" id="KAJ9642554.1"/>
    </source>
</evidence>
<protein>
    <submittedName>
        <fullName evidence="1">Nucleolar protein</fullName>
    </submittedName>
</protein>